<dbReference type="Gene3D" id="1.10.630.10">
    <property type="entry name" value="Cytochrome P450"/>
    <property type="match status" value="1"/>
</dbReference>
<dbReference type="PANTHER" id="PTHR24287">
    <property type="entry name" value="P450, PUTATIVE (EUROFUNG)-RELATED"/>
    <property type="match status" value="1"/>
</dbReference>
<keyword evidence="4 7" id="KW-0560">Oxidoreductase</keyword>
<gene>
    <name evidence="8" type="ORF">OEA41_000093</name>
</gene>
<evidence type="ECO:0000313" key="8">
    <source>
        <dbReference type="EMBL" id="KAK3177961.1"/>
    </source>
</evidence>
<evidence type="ECO:0000256" key="4">
    <source>
        <dbReference type="ARBA" id="ARBA00023002"/>
    </source>
</evidence>
<dbReference type="AlphaFoldDB" id="A0AAD9ZF83"/>
<keyword evidence="3 7" id="KW-0479">Metal-binding</keyword>
<dbReference type="GO" id="GO:0020037">
    <property type="term" value="F:heme binding"/>
    <property type="evidence" value="ECO:0007669"/>
    <property type="project" value="InterPro"/>
</dbReference>
<proteinExistence type="inferred from homology"/>
<comment type="caution">
    <text evidence="8">The sequence shown here is derived from an EMBL/GenBank/DDBJ whole genome shotgun (WGS) entry which is preliminary data.</text>
</comment>
<dbReference type="GO" id="GO:0005506">
    <property type="term" value="F:iron ion binding"/>
    <property type="evidence" value="ECO:0007669"/>
    <property type="project" value="InterPro"/>
</dbReference>
<evidence type="ECO:0000256" key="1">
    <source>
        <dbReference type="ARBA" id="ARBA00001971"/>
    </source>
</evidence>
<dbReference type="Proteomes" id="UP001276659">
    <property type="component" value="Unassembled WGS sequence"/>
</dbReference>
<comment type="similarity">
    <text evidence="2 7">Belongs to the cytochrome P450 family.</text>
</comment>
<evidence type="ECO:0008006" key="10">
    <source>
        <dbReference type="Google" id="ProtNLM"/>
    </source>
</evidence>
<sequence>MGYLSTLCLSVVCILVAYYAIKIQHRRSLKRTNGCEPANQYPHKDPFFGLDLFFQTGKLFKENRYLPELVRRYGHYGSTFETKSFGSMAINSIRPENLQTVWVSKFKDWGVEPVRLPAQNPFCGRGFITMDGPRWEHSRALLKPSFNKANMTDLSVFEGYVKMVVDQIPKDGSTVDLQPLFFNLYLDTATLFLFGESFNSLAGGMSTDAQKFLEAFDYAMFGSGFQIALGPLKFLYRDPKWHESCKTTHKFADKYVDKALEYRQTLQSTKRNSLEPGDRQQRHILLHGMAEQTNDKMELRNQILQALVAAQETTAVLISNVFFLLSRHPLVWQRLRKEIIALGDSVLDVDTLQNLRYLRNVLNETLRLYPVFPQMNRVALAETTLPVGGGHDGDSPLYVPKGTMFDTSFYVLHRLQSIWGPEADRFDPDRWDTFKPHTWEFLPFGGGPRGCAGRLKATTEASYVVVRMLQEFSQIESRDPQPWTGQVQLTAKNANGCKVALTPV</sequence>
<keyword evidence="5 7" id="KW-0408">Iron</keyword>
<dbReference type="Pfam" id="PF00067">
    <property type="entry name" value="p450"/>
    <property type="match status" value="1"/>
</dbReference>
<dbReference type="CDD" id="cd11063">
    <property type="entry name" value="CYP52"/>
    <property type="match status" value="1"/>
</dbReference>
<evidence type="ECO:0000256" key="5">
    <source>
        <dbReference type="ARBA" id="ARBA00023004"/>
    </source>
</evidence>
<organism evidence="8 9">
    <name type="scientific">Lepraria neglecta</name>
    <dbReference type="NCBI Taxonomy" id="209136"/>
    <lineage>
        <taxon>Eukaryota</taxon>
        <taxon>Fungi</taxon>
        <taxon>Dikarya</taxon>
        <taxon>Ascomycota</taxon>
        <taxon>Pezizomycotina</taxon>
        <taxon>Lecanoromycetes</taxon>
        <taxon>OSLEUM clade</taxon>
        <taxon>Lecanoromycetidae</taxon>
        <taxon>Lecanorales</taxon>
        <taxon>Lecanorineae</taxon>
        <taxon>Stereocaulaceae</taxon>
        <taxon>Lepraria</taxon>
    </lineage>
</organism>
<evidence type="ECO:0000256" key="7">
    <source>
        <dbReference type="RuleBase" id="RU000461"/>
    </source>
</evidence>
<evidence type="ECO:0000256" key="6">
    <source>
        <dbReference type="ARBA" id="ARBA00023033"/>
    </source>
</evidence>
<dbReference type="EMBL" id="JASNWA010000003">
    <property type="protein sequence ID" value="KAK3177961.1"/>
    <property type="molecule type" value="Genomic_DNA"/>
</dbReference>
<reference evidence="8" key="1">
    <citation type="submission" date="2022-11" db="EMBL/GenBank/DDBJ databases">
        <title>Chromosomal genome sequence assembly and mating type (MAT) locus characterization of the leprose asexual lichenized fungus Lepraria neglecta (Nyl.) Erichsen.</title>
        <authorList>
            <person name="Allen J.L."/>
            <person name="Pfeffer B."/>
        </authorList>
    </citation>
    <scope>NUCLEOTIDE SEQUENCE</scope>
    <source>
        <strain evidence="8">Allen 5258</strain>
    </source>
</reference>
<keyword evidence="9" id="KW-1185">Reference proteome</keyword>
<keyword evidence="7" id="KW-0349">Heme</keyword>
<evidence type="ECO:0000313" key="9">
    <source>
        <dbReference type="Proteomes" id="UP001276659"/>
    </source>
</evidence>
<dbReference type="InterPro" id="IPR002974">
    <property type="entry name" value="Cyt_P450_E_CYP52_ascomycetes"/>
</dbReference>
<dbReference type="PANTHER" id="PTHR24287:SF17">
    <property type="entry name" value="P450, PUTATIVE (EUROFUNG)-RELATED"/>
    <property type="match status" value="1"/>
</dbReference>
<dbReference type="InterPro" id="IPR001128">
    <property type="entry name" value="Cyt_P450"/>
</dbReference>
<dbReference type="PROSITE" id="PS00086">
    <property type="entry name" value="CYTOCHROME_P450"/>
    <property type="match status" value="1"/>
</dbReference>
<dbReference type="PRINTS" id="PR01239">
    <property type="entry name" value="EP450IICYP52"/>
</dbReference>
<evidence type="ECO:0000256" key="3">
    <source>
        <dbReference type="ARBA" id="ARBA00022723"/>
    </source>
</evidence>
<dbReference type="InterPro" id="IPR017972">
    <property type="entry name" value="Cyt_P450_CS"/>
</dbReference>
<keyword evidence="6 7" id="KW-0503">Monooxygenase</keyword>
<dbReference type="InterPro" id="IPR047146">
    <property type="entry name" value="Cyt_P450_E_CYP52_fungi"/>
</dbReference>
<protein>
    <recommendedName>
        <fullName evidence="10">Cytochrome P450</fullName>
    </recommendedName>
</protein>
<dbReference type="SUPFAM" id="SSF48264">
    <property type="entry name" value="Cytochrome P450"/>
    <property type="match status" value="1"/>
</dbReference>
<dbReference type="GO" id="GO:0016712">
    <property type="term" value="F:oxidoreductase activity, acting on paired donors, with incorporation or reduction of molecular oxygen, reduced flavin or flavoprotein as one donor, and incorporation of one atom of oxygen"/>
    <property type="evidence" value="ECO:0007669"/>
    <property type="project" value="InterPro"/>
</dbReference>
<name>A0AAD9ZF83_9LECA</name>
<comment type="cofactor">
    <cofactor evidence="1">
        <name>heme</name>
        <dbReference type="ChEBI" id="CHEBI:30413"/>
    </cofactor>
</comment>
<dbReference type="PRINTS" id="PR00385">
    <property type="entry name" value="P450"/>
</dbReference>
<dbReference type="InterPro" id="IPR036396">
    <property type="entry name" value="Cyt_P450_sf"/>
</dbReference>
<accession>A0AAD9ZF83</accession>
<evidence type="ECO:0000256" key="2">
    <source>
        <dbReference type="ARBA" id="ARBA00010617"/>
    </source>
</evidence>